<keyword evidence="9" id="KW-1185">Reference proteome</keyword>
<evidence type="ECO:0000313" key="9">
    <source>
        <dbReference type="Proteomes" id="UP000287969"/>
    </source>
</evidence>
<organism evidence="8 9">
    <name type="scientific">Acidilutibacter cellobiosedens</name>
    <dbReference type="NCBI Taxonomy" id="2507161"/>
    <lineage>
        <taxon>Bacteria</taxon>
        <taxon>Bacillati</taxon>
        <taxon>Bacillota</taxon>
        <taxon>Tissierellia</taxon>
        <taxon>Tissierellales</taxon>
        <taxon>Acidilutibacteraceae</taxon>
        <taxon>Acidilutibacter</taxon>
    </lineage>
</organism>
<keyword evidence="5" id="KW-0175">Coiled coil</keyword>
<evidence type="ECO:0000256" key="5">
    <source>
        <dbReference type="SAM" id="Coils"/>
    </source>
</evidence>
<name>A0A410QAV8_9FIRM</name>
<comment type="similarity">
    <text evidence="1">Belongs to the NadC/ModD family.</text>
</comment>
<dbReference type="PANTHER" id="PTHR32179:SF3">
    <property type="entry name" value="NICOTINATE-NUCLEOTIDE PYROPHOSPHORYLASE [CARBOXYLATING]"/>
    <property type="match status" value="1"/>
</dbReference>
<dbReference type="GO" id="GO:0034213">
    <property type="term" value="P:quinolinate catabolic process"/>
    <property type="evidence" value="ECO:0007669"/>
    <property type="project" value="TreeGrafter"/>
</dbReference>
<dbReference type="InterPro" id="IPR037128">
    <property type="entry name" value="Quinolinate_PRibosylTase_N_sf"/>
</dbReference>
<dbReference type="Gene3D" id="3.90.1170.20">
    <property type="entry name" value="Quinolinate phosphoribosyl transferase, N-terminal domain"/>
    <property type="match status" value="1"/>
</dbReference>
<dbReference type="InterPro" id="IPR013785">
    <property type="entry name" value="Aldolase_TIM"/>
</dbReference>
<dbReference type="GO" id="GO:0005737">
    <property type="term" value="C:cytoplasm"/>
    <property type="evidence" value="ECO:0007669"/>
    <property type="project" value="TreeGrafter"/>
</dbReference>
<evidence type="ECO:0000256" key="3">
    <source>
        <dbReference type="ARBA" id="ARBA00022679"/>
    </source>
</evidence>
<sequence length="264" mass="29395">MQDIRDIIFKSIENQKFNALLIPERNGLLSGVKYALEEAEKIKIEIEFYKKEGNQIERDKPIAKISAFPKNMALAEERIIGTLSKFSGIATAAKKAVDFSEGKIRVVSGSWKKMPPSIKDGVRSAIVSGGAHFRITDDNMIYLDKNYIKMFGSIPKTLDAVKDFKSFTKVIQIKGKQLTVEEETRRALENGCGILMVDTGEINDVVRCLKIVDSMGMRNKVKIAFAGGIKIIEIKELAKLGIDVLCIGKEIVDAPLLDMRLDVI</sequence>
<dbReference type="Proteomes" id="UP000287969">
    <property type="component" value="Chromosome"/>
</dbReference>
<evidence type="ECO:0000313" key="8">
    <source>
        <dbReference type="EMBL" id="QAT61097.1"/>
    </source>
</evidence>
<evidence type="ECO:0000259" key="6">
    <source>
        <dbReference type="Pfam" id="PF01729"/>
    </source>
</evidence>
<protein>
    <submittedName>
        <fullName evidence="8">Quinolinate phosphoribosyl transferase</fullName>
    </submittedName>
</protein>
<dbReference type="SUPFAM" id="SSF54675">
    <property type="entry name" value="Nicotinate/Quinolinate PRTase N-terminal domain-like"/>
    <property type="match status" value="1"/>
</dbReference>
<dbReference type="InterPro" id="IPR027277">
    <property type="entry name" value="NadC/ModD"/>
</dbReference>
<feature type="domain" description="Quinolinate phosphoribosyl transferase N-terminal" evidence="7">
    <location>
        <begin position="6"/>
        <end position="87"/>
    </location>
</feature>
<dbReference type="KEGG" id="spoa:EQM13_05605"/>
<dbReference type="SUPFAM" id="SSF51690">
    <property type="entry name" value="Nicotinate/Quinolinate PRTase C-terminal domain-like"/>
    <property type="match status" value="1"/>
</dbReference>
<dbReference type="GO" id="GO:0009435">
    <property type="term" value="P:NAD+ biosynthetic process"/>
    <property type="evidence" value="ECO:0007669"/>
    <property type="project" value="InterPro"/>
</dbReference>
<dbReference type="PANTHER" id="PTHR32179">
    <property type="entry name" value="NICOTINATE-NUCLEOTIDE PYROPHOSPHORYLASE [CARBOXYLATING]"/>
    <property type="match status" value="1"/>
</dbReference>
<evidence type="ECO:0000256" key="1">
    <source>
        <dbReference type="ARBA" id="ARBA00009400"/>
    </source>
</evidence>
<comment type="catalytic activity">
    <reaction evidence="4">
        <text>nicotinate beta-D-ribonucleotide + CO2 + diphosphate = quinolinate + 5-phospho-alpha-D-ribose 1-diphosphate + 2 H(+)</text>
        <dbReference type="Rhea" id="RHEA:12733"/>
        <dbReference type="ChEBI" id="CHEBI:15378"/>
        <dbReference type="ChEBI" id="CHEBI:16526"/>
        <dbReference type="ChEBI" id="CHEBI:29959"/>
        <dbReference type="ChEBI" id="CHEBI:33019"/>
        <dbReference type="ChEBI" id="CHEBI:57502"/>
        <dbReference type="ChEBI" id="CHEBI:58017"/>
        <dbReference type="EC" id="2.4.2.19"/>
    </reaction>
</comment>
<dbReference type="InterPro" id="IPR002638">
    <property type="entry name" value="Quinolinate_PRibosylTrfase_C"/>
</dbReference>
<dbReference type="Pfam" id="PF01729">
    <property type="entry name" value="QRPTase_C"/>
    <property type="match status" value="1"/>
</dbReference>
<dbReference type="EMBL" id="CP035282">
    <property type="protein sequence ID" value="QAT61097.1"/>
    <property type="molecule type" value="Genomic_DNA"/>
</dbReference>
<reference evidence="9" key="1">
    <citation type="submission" date="2019-01" db="EMBL/GenBank/DDBJ databases">
        <title>Draft genomes of a novel of Sporanaerobacter strains.</title>
        <authorList>
            <person name="Ma S."/>
        </authorList>
    </citation>
    <scope>NUCLEOTIDE SEQUENCE [LARGE SCALE GENOMIC DNA]</scope>
    <source>
        <strain evidence="9">NJN-17</strain>
    </source>
</reference>
<dbReference type="Pfam" id="PF02749">
    <property type="entry name" value="QRPTase_N"/>
    <property type="match status" value="1"/>
</dbReference>
<accession>A0A410QAV8</accession>
<feature type="domain" description="Quinolinate phosphoribosyl transferase C-terminal" evidence="6">
    <location>
        <begin position="89"/>
        <end position="262"/>
    </location>
</feature>
<dbReference type="InterPro" id="IPR036068">
    <property type="entry name" value="Nicotinate_pribotase-like_C"/>
</dbReference>
<evidence type="ECO:0000259" key="7">
    <source>
        <dbReference type="Pfam" id="PF02749"/>
    </source>
</evidence>
<proteinExistence type="inferred from homology"/>
<gene>
    <name evidence="8" type="ORF">EQM13_05605</name>
</gene>
<dbReference type="Gene3D" id="3.20.20.70">
    <property type="entry name" value="Aldolase class I"/>
    <property type="match status" value="1"/>
</dbReference>
<keyword evidence="2" id="KW-0328">Glycosyltransferase</keyword>
<dbReference type="OrthoDB" id="1677778at2"/>
<dbReference type="GO" id="GO:0004514">
    <property type="term" value="F:nicotinate-nucleotide diphosphorylase (carboxylating) activity"/>
    <property type="evidence" value="ECO:0007669"/>
    <property type="project" value="UniProtKB-EC"/>
</dbReference>
<dbReference type="InterPro" id="IPR022412">
    <property type="entry name" value="Quinolinate_PRibosylTrfase_N"/>
</dbReference>
<evidence type="ECO:0000256" key="2">
    <source>
        <dbReference type="ARBA" id="ARBA00022676"/>
    </source>
</evidence>
<evidence type="ECO:0000256" key="4">
    <source>
        <dbReference type="ARBA" id="ARBA00047445"/>
    </source>
</evidence>
<keyword evidence="3 8" id="KW-0808">Transferase</keyword>
<feature type="coiled-coil region" evidence="5">
    <location>
        <begin position="32"/>
        <end position="59"/>
    </location>
</feature>
<dbReference type="AlphaFoldDB" id="A0A410QAV8"/>
<dbReference type="RefSeq" id="WP_128752182.1">
    <property type="nucleotide sequence ID" value="NZ_CP035282.1"/>
</dbReference>